<dbReference type="OrthoDB" id="9785695at2"/>
<comment type="cofactor">
    <cofactor evidence="5">
        <name>Mg(2+)</name>
        <dbReference type="ChEBI" id="CHEBI:18420"/>
    </cofactor>
</comment>
<dbReference type="GO" id="GO:0008934">
    <property type="term" value="F:inositol monophosphate 1-phosphatase activity"/>
    <property type="evidence" value="ECO:0007669"/>
    <property type="project" value="TreeGrafter"/>
</dbReference>
<feature type="binding site" evidence="5">
    <location>
        <position position="82"/>
    </location>
    <ligand>
        <name>Mg(2+)</name>
        <dbReference type="ChEBI" id="CHEBI:18420"/>
        <label>1</label>
        <note>catalytic</note>
    </ligand>
</feature>
<gene>
    <name evidence="6" type="ORF">SAMN06295998_104255</name>
</gene>
<keyword evidence="7" id="KW-1185">Reference proteome</keyword>
<dbReference type="GO" id="GO:0046854">
    <property type="term" value="P:phosphatidylinositol phosphate biosynthetic process"/>
    <property type="evidence" value="ECO:0007669"/>
    <property type="project" value="InterPro"/>
</dbReference>
<reference evidence="6 7" key="1">
    <citation type="submission" date="2017-04" db="EMBL/GenBank/DDBJ databases">
        <authorList>
            <person name="Afonso C.L."/>
            <person name="Miller P.J."/>
            <person name="Scott M.A."/>
            <person name="Spackman E."/>
            <person name="Goraichik I."/>
            <person name="Dimitrov K.M."/>
            <person name="Suarez D.L."/>
            <person name="Swayne D.E."/>
        </authorList>
    </citation>
    <scope>NUCLEOTIDE SEQUENCE [LARGE SCALE GENOMIC DNA]</scope>
    <source>
        <strain evidence="6 7">CGMCC 1.12644</strain>
    </source>
</reference>
<dbReference type="PANTHER" id="PTHR20854:SF4">
    <property type="entry name" value="INOSITOL-1-MONOPHOSPHATASE-RELATED"/>
    <property type="match status" value="1"/>
</dbReference>
<dbReference type="Gene3D" id="3.30.540.10">
    <property type="entry name" value="Fructose-1,6-Bisphosphatase, subunit A, domain 1"/>
    <property type="match status" value="1"/>
</dbReference>
<dbReference type="PROSITE" id="PS00630">
    <property type="entry name" value="IMP_2"/>
    <property type="match status" value="1"/>
</dbReference>
<evidence type="ECO:0000256" key="1">
    <source>
        <dbReference type="ARBA" id="ARBA00009759"/>
    </source>
</evidence>
<dbReference type="InterPro" id="IPR020550">
    <property type="entry name" value="Inositol_monophosphatase_CS"/>
</dbReference>
<dbReference type="GO" id="GO:0006020">
    <property type="term" value="P:inositol metabolic process"/>
    <property type="evidence" value="ECO:0007669"/>
    <property type="project" value="TreeGrafter"/>
</dbReference>
<dbReference type="AlphaFoldDB" id="A0A1W2BQH0"/>
<evidence type="ECO:0000256" key="5">
    <source>
        <dbReference type="PIRSR" id="PIRSR600760-2"/>
    </source>
</evidence>
<protein>
    <submittedName>
        <fullName evidence="6">Fructose-1,6-bisphosphatase</fullName>
    </submittedName>
</protein>
<dbReference type="SUPFAM" id="SSF56655">
    <property type="entry name" value="Carbohydrate phosphatase"/>
    <property type="match status" value="1"/>
</dbReference>
<evidence type="ECO:0000313" key="6">
    <source>
        <dbReference type="EMBL" id="SMC75153.1"/>
    </source>
</evidence>
<sequence>MTQTLPMPITAPLTRAQRTQLVNLVRRASKTEILPRFRALRGDEIDTKSGPDDLVTEADRSAEAMIARGLARAFPGALIVGEETVAKKPDLWDEVDGAELAFIIDPVDGTWNFANGLAVFGVIVSVTRFGRPVFGLLYDPILDDWVIADEESPAEFVRKSRPAARIHVSQGGPVEGLSGYLPLAMLPKDKRAAMAATFPDFIRIQNIRCACHEFRMIAQGKMDFLVTGHLTPWDHAAGVIICRQAGGHVALLDGSEYTAGKRDGYLLAAPDAATWGRLRDRFAFLIEAKTAEDTGD</sequence>
<organism evidence="6 7">
    <name type="scientific">Primorskyibacter flagellatus</name>
    <dbReference type="NCBI Taxonomy" id="1387277"/>
    <lineage>
        <taxon>Bacteria</taxon>
        <taxon>Pseudomonadati</taxon>
        <taxon>Pseudomonadota</taxon>
        <taxon>Alphaproteobacteria</taxon>
        <taxon>Rhodobacterales</taxon>
        <taxon>Roseobacteraceae</taxon>
        <taxon>Primorskyibacter</taxon>
    </lineage>
</organism>
<dbReference type="EMBL" id="FWYD01000004">
    <property type="protein sequence ID" value="SMC75153.1"/>
    <property type="molecule type" value="Genomic_DNA"/>
</dbReference>
<dbReference type="PROSITE" id="PS00629">
    <property type="entry name" value="IMP_1"/>
    <property type="match status" value="1"/>
</dbReference>
<feature type="binding site" evidence="5">
    <location>
        <position position="234"/>
    </location>
    <ligand>
        <name>Mg(2+)</name>
        <dbReference type="ChEBI" id="CHEBI:18420"/>
        <label>1</label>
        <note>catalytic</note>
    </ligand>
</feature>
<evidence type="ECO:0000256" key="3">
    <source>
        <dbReference type="ARBA" id="ARBA00022801"/>
    </source>
</evidence>
<proteinExistence type="inferred from homology"/>
<dbReference type="Proteomes" id="UP000192330">
    <property type="component" value="Unassembled WGS sequence"/>
</dbReference>
<feature type="binding site" evidence="5">
    <location>
        <position position="108"/>
    </location>
    <ligand>
        <name>Mg(2+)</name>
        <dbReference type="ChEBI" id="CHEBI:18420"/>
        <label>1</label>
        <note>catalytic</note>
    </ligand>
</feature>
<dbReference type="Pfam" id="PF00459">
    <property type="entry name" value="Inositol_P"/>
    <property type="match status" value="1"/>
</dbReference>
<accession>A0A1W2BQH0</accession>
<evidence type="ECO:0000256" key="4">
    <source>
        <dbReference type="ARBA" id="ARBA00022842"/>
    </source>
</evidence>
<name>A0A1W2BQH0_9RHOB</name>
<feature type="binding site" evidence="5">
    <location>
        <position position="105"/>
    </location>
    <ligand>
        <name>Mg(2+)</name>
        <dbReference type="ChEBI" id="CHEBI:18420"/>
        <label>1</label>
        <note>catalytic</note>
    </ligand>
</feature>
<keyword evidence="2 5" id="KW-0479">Metal-binding</keyword>
<evidence type="ECO:0000313" key="7">
    <source>
        <dbReference type="Proteomes" id="UP000192330"/>
    </source>
</evidence>
<dbReference type="RefSeq" id="WP_084352690.1">
    <property type="nucleotide sequence ID" value="NZ_FWYD01000004.1"/>
</dbReference>
<dbReference type="InterPro" id="IPR020583">
    <property type="entry name" value="Inositol_monoP_metal-BS"/>
</dbReference>
<keyword evidence="4 5" id="KW-0460">Magnesium</keyword>
<evidence type="ECO:0000256" key="2">
    <source>
        <dbReference type="ARBA" id="ARBA00022723"/>
    </source>
</evidence>
<dbReference type="STRING" id="1387277.SAMN06295998_104255"/>
<keyword evidence="3" id="KW-0378">Hydrolase</keyword>
<dbReference type="PANTHER" id="PTHR20854">
    <property type="entry name" value="INOSITOL MONOPHOSPHATASE"/>
    <property type="match status" value="1"/>
</dbReference>
<comment type="similarity">
    <text evidence="1">Belongs to the inositol monophosphatase superfamily.</text>
</comment>
<dbReference type="PRINTS" id="PR00377">
    <property type="entry name" value="IMPHPHTASES"/>
</dbReference>
<dbReference type="Gene3D" id="3.40.190.80">
    <property type="match status" value="1"/>
</dbReference>
<dbReference type="InterPro" id="IPR000760">
    <property type="entry name" value="Inositol_monophosphatase-like"/>
</dbReference>
<dbReference type="GO" id="GO:0007165">
    <property type="term" value="P:signal transduction"/>
    <property type="evidence" value="ECO:0007669"/>
    <property type="project" value="TreeGrafter"/>
</dbReference>
<dbReference type="GO" id="GO:0046872">
    <property type="term" value="F:metal ion binding"/>
    <property type="evidence" value="ECO:0007669"/>
    <property type="project" value="UniProtKB-KW"/>
</dbReference>